<feature type="domain" description="Paf1 complex subunit Cdc73 N-terminal" evidence="1">
    <location>
        <begin position="1"/>
        <end position="40"/>
    </location>
</feature>
<dbReference type="Proteomes" id="UP000784294">
    <property type="component" value="Unassembled WGS sequence"/>
</dbReference>
<dbReference type="InterPro" id="IPR032041">
    <property type="entry name" value="Cdc73_N"/>
</dbReference>
<dbReference type="Pfam" id="PF16050">
    <property type="entry name" value="CDC73_N"/>
    <property type="match status" value="2"/>
</dbReference>
<proteinExistence type="predicted"/>
<dbReference type="EMBL" id="CAAALY010024668">
    <property type="protein sequence ID" value="VEL15457.1"/>
    <property type="molecule type" value="Genomic_DNA"/>
</dbReference>
<gene>
    <name evidence="2" type="ORF">PXEA_LOCUS8897</name>
</gene>
<keyword evidence="3" id="KW-1185">Reference proteome</keyword>
<dbReference type="OrthoDB" id="2186602at2759"/>
<organism evidence="2 3">
    <name type="scientific">Protopolystoma xenopodis</name>
    <dbReference type="NCBI Taxonomy" id="117903"/>
    <lineage>
        <taxon>Eukaryota</taxon>
        <taxon>Metazoa</taxon>
        <taxon>Spiralia</taxon>
        <taxon>Lophotrochozoa</taxon>
        <taxon>Platyhelminthes</taxon>
        <taxon>Monogenea</taxon>
        <taxon>Polyopisthocotylea</taxon>
        <taxon>Polystomatidea</taxon>
        <taxon>Polystomatidae</taxon>
        <taxon>Protopolystoma</taxon>
    </lineage>
</organism>
<name>A0A448WMU9_9PLAT</name>
<dbReference type="AlphaFoldDB" id="A0A448WMU9"/>
<feature type="domain" description="Paf1 complex subunit Cdc73 N-terminal" evidence="1">
    <location>
        <begin position="41"/>
        <end position="83"/>
    </location>
</feature>
<accession>A0A448WMU9</accession>
<evidence type="ECO:0000259" key="1">
    <source>
        <dbReference type="Pfam" id="PF16050"/>
    </source>
</evidence>
<protein>
    <recommendedName>
        <fullName evidence="1">Paf1 complex subunit Cdc73 N-terminal domain-containing protein</fullName>
    </recommendedName>
</protein>
<comment type="caution">
    <text evidence="2">The sequence shown here is derived from an EMBL/GenBank/DDBJ whole genome shotgun (WGS) entry which is preliminary data.</text>
</comment>
<sequence>MADILGLVRDFHLNNKRIGETQNELIFGDFAWSKKAKTNYAAGVPVVRLPDRKDLLAFLNGETNSAPGIDRAAPVAISLSRPVAKQGGSFVLAVASTVCLNNPFIHPN</sequence>
<evidence type="ECO:0000313" key="3">
    <source>
        <dbReference type="Proteomes" id="UP000784294"/>
    </source>
</evidence>
<evidence type="ECO:0000313" key="2">
    <source>
        <dbReference type="EMBL" id="VEL15457.1"/>
    </source>
</evidence>
<reference evidence="2" key="1">
    <citation type="submission" date="2018-11" db="EMBL/GenBank/DDBJ databases">
        <authorList>
            <consortium name="Pathogen Informatics"/>
        </authorList>
    </citation>
    <scope>NUCLEOTIDE SEQUENCE</scope>
</reference>